<dbReference type="SUPFAM" id="SSF51294">
    <property type="entry name" value="Hedgehog/intein (Hint) domain"/>
    <property type="match status" value="1"/>
</dbReference>
<dbReference type="InterPro" id="IPR036844">
    <property type="entry name" value="Hint_dom_sf"/>
</dbReference>
<accession>A0ABV7GSG2</accession>
<feature type="region of interest" description="Disordered" evidence="1">
    <location>
        <begin position="41"/>
        <end position="60"/>
    </location>
</feature>
<dbReference type="Proteomes" id="UP001595632">
    <property type="component" value="Unassembled WGS sequence"/>
</dbReference>
<keyword evidence="4" id="KW-1185">Reference proteome</keyword>
<evidence type="ECO:0000313" key="3">
    <source>
        <dbReference type="EMBL" id="MFC3144589.1"/>
    </source>
</evidence>
<comment type="caution">
    <text evidence="3">The sequence shown here is derived from an EMBL/GenBank/DDBJ whole genome shotgun (WGS) entry which is preliminary data.</text>
</comment>
<sequence length="311" mass="33674">MGIEINEMAGADSTSSQSEGSTQDDFVYNVYVEEGESVTLTGDWDNSLDRDGQTGNGDGQYTVMSGLPSFGSFSLSSTDGAMSWSFTYDDLVANGGTTQQVVFTVQGQHDYGGIDTDTVTVNITCFVTGTRISTPQGDRKVEDLRIGDSVTTADGREVAIRWIGRQHIDNNVFLPQTQCPVVISAGALGQGLPNRDLYLSADHAMVLDGLMITAGALVNDSTIRFVHRADMPRAFTYFHIETEAHDVVLANGAASETYVDERDRANFDNYAEYVALYGDARTITEIDMPRISTARLVPAVIQHRLATPIAA</sequence>
<evidence type="ECO:0000259" key="2">
    <source>
        <dbReference type="Pfam" id="PF13403"/>
    </source>
</evidence>
<organism evidence="3 4">
    <name type="scientific">Psychromarinibacter halotolerans</name>
    <dbReference type="NCBI Taxonomy" id="1775175"/>
    <lineage>
        <taxon>Bacteria</taxon>
        <taxon>Pseudomonadati</taxon>
        <taxon>Pseudomonadota</taxon>
        <taxon>Alphaproteobacteria</taxon>
        <taxon>Rhodobacterales</taxon>
        <taxon>Paracoccaceae</taxon>
        <taxon>Psychromarinibacter</taxon>
    </lineage>
</organism>
<evidence type="ECO:0000256" key="1">
    <source>
        <dbReference type="SAM" id="MobiDB-lite"/>
    </source>
</evidence>
<proteinExistence type="predicted"/>
<dbReference type="InterPro" id="IPR028992">
    <property type="entry name" value="Hedgehog/Intein_dom"/>
</dbReference>
<gene>
    <name evidence="3" type="ORF">ACFOGP_17835</name>
</gene>
<protein>
    <submittedName>
        <fullName evidence="3">Hint domain-containing protein</fullName>
    </submittedName>
</protein>
<dbReference type="Gene3D" id="2.170.16.10">
    <property type="entry name" value="Hedgehog/Intein (Hint) domain"/>
    <property type="match status" value="1"/>
</dbReference>
<feature type="region of interest" description="Disordered" evidence="1">
    <location>
        <begin position="1"/>
        <end position="23"/>
    </location>
</feature>
<dbReference type="EMBL" id="JBHRTB010000010">
    <property type="protein sequence ID" value="MFC3144589.1"/>
    <property type="molecule type" value="Genomic_DNA"/>
</dbReference>
<feature type="compositionally biased region" description="Polar residues" evidence="1">
    <location>
        <begin position="12"/>
        <end position="23"/>
    </location>
</feature>
<name>A0ABV7GSG2_9RHOB</name>
<feature type="domain" description="Hedgehog/Intein (Hint)" evidence="2">
    <location>
        <begin position="124"/>
        <end position="260"/>
    </location>
</feature>
<dbReference type="RefSeq" id="WP_275633710.1">
    <property type="nucleotide sequence ID" value="NZ_JARGYD010000006.1"/>
</dbReference>
<dbReference type="Pfam" id="PF13403">
    <property type="entry name" value="Hint_2"/>
    <property type="match status" value="1"/>
</dbReference>
<evidence type="ECO:0000313" key="4">
    <source>
        <dbReference type="Proteomes" id="UP001595632"/>
    </source>
</evidence>
<reference evidence="4" key="1">
    <citation type="journal article" date="2019" name="Int. J. Syst. Evol. Microbiol.">
        <title>The Global Catalogue of Microorganisms (GCM) 10K type strain sequencing project: providing services to taxonomists for standard genome sequencing and annotation.</title>
        <authorList>
            <consortium name="The Broad Institute Genomics Platform"/>
            <consortium name="The Broad Institute Genome Sequencing Center for Infectious Disease"/>
            <person name="Wu L."/>
            <person name="Ma J."/>
        </authorList>
    </citation>
    <scope>NUCLEOTIDE SEQUENCE [LARGE SCALE GENOMIC DNA]</scope>
    <source>
        <strain evidence="4">KCTC 52366</strain>
    </source>
</reference>